<keyword evidence="3" id="KW-1185">Reference proteome</keyword>
<feature type="region of interest" description="Disordered" evidence="1">
    <location>
        <begin position="237"/>
        <end position="258"/>
    </location>
</feature>
<name>A0ABP4H8U2_9ACTN</name>
<sequence>MSAVYISLLLILIAVSAAVLIHVRGLSRRLDENRAAASGATPLDEAAIRRAVTEALAADREREISEARAFWAEQEARAAEDEPLLDTPWTGAPGDLGYGLSGLADLGPVENWPVFFPRPTGPEEAADSASTMDPEFGEALRSALEDIISESGTLPGHPAQGGLPAQGGHPAAGGHPAQGGAVPGGAVPAGEGAAVGGVPAGEARARREADLLATGLEAGLFDPEAATEVAPLDQAPAVAPDPRRHPSHPDFVPSQTPSREWTDTRLTMLAEDRIALTDVRPGPLGTLDVYAFADGTTLCVAPGDREAAYRLIDAVRAGEDVRLLGGSRFSGSYSLTFSTDDEAVYVLADRVVASI</sequence>
<dbReference type="RefSeq" id="WP_344444079.1">
    <property type="nucleotide sequence ID" value="NZ_BAAALF010000099.1"/>
</dbReference>
<protein>
    <recommendedName>
        <fullName evidence="4">Secreted protein</fullName>
    </recommendedName>
</protein>
<evidence type="ECO:0000256" key="1">
    <source>
        <dbReference type="SAM" id="MobiDB-lite"/>
    </source>
</evidence>
<evidence type="ECO:0008006" key="4">
    <source>
        <dbReference type="Google" id="ProtNLM"/>
    </source>
</evidence>
<gene>
    <name evidence="2" type="ORF">GCM10009665_48700</name>
</gene>
<feature type="compositionally biased region" description="Low complexity" evidence="1">
    <location>
        <begin position="155"/>
        <end position="180"/>
    </location>
</feature>
<dbReference type="EMBL" id="BAAALF010000099">
    <property type="protein sequence ID" value="GAA1252248.1"/>
    <property type="molecule type" value="Genomic_DNA"/>
</dbReference>
<comment type="caution">
    <text evidence="2">The sequence shown here is derived from an EMBL/GenBank/DDBJ whole genome shotgun (WGS) entry which is preliminary data.</text>
</comment>
<reference evidence="3" key="1">
    <citation type="journal article" date="2019" name="Int. J. Syst. Evol. Microbiol.">
        <title>The Global Catalogue of Microorganisms (GCM) 10K type strain sequencing project: providing services to taxonomists for standard genome sequencing and annotation.</title>
        <authorList>
            <consortium name="The Broad Institute Genomics Platform"/>
            <consortium name="The Broad Institute Genome Sequencing Center for Infectious Disease"/>
            <person name="Wu L."/>
            <person name="Ma J."/>
        </authorList>
    </citation>
    <scope>NUCLEOTIDE SEQUENCE [LARGE SCALE GENOMIC DNA]</scope>
    <source>
        <strain evidence="3">JCM 13004</strain>
    </source>
</reference>
<accession>A0ABP4H8U2</accession>
<organism evidence="2 3">
    <name type="scientific">Kitasatospora nipponensis</name>
    <dbReference type="NCBI Taxonomy" id="258049"/>
    <lineage>
        <taxon>Bacteria</taxon>
        <taxon>Bacillati</taxon>
        <taxon>Actinomycetota</taxon>
        <taxon>Actinomycetes</taxon>
        <taxon>Kitasatosporales</taxon>
        <taxon>Streptomycetaceae</taxon>
        <taxon>Kitasatospora</taxon>
    </lineage>
</organism>
<evidence type="ECO:0000313" key="2">
    <source>
        <dbReference type="EMBL" id="GAA1252248.1"/>
    </source>
</evidence>
<evidence type="ECO:0000313" key="3">
    <source>
        <dbReference type="Proteomes" id="UP001500037"/>
    </source>
</evidence>
<dbReference type="Proteomes" id="UP001500037">
    <property type="component" value="Unassembled WGS sequence"/>
</dbReference>
<feature type="region of interest" description="Disordered" evidence="1">
    <location>
        <begin position="150"/>
        <end position="180"/>
    </location>
</feature>
<proteinExistence type="predicted"/>